<feature type="transmembrane region" description="Helical" evidence="1">
    <location>
        <begin position="67"/>
        <end position="87"/>
    </location>
</feature>
<feature type="transmembrane region" description="Helical" evidence="1">
    <location>
        <begin position="103"/>
        <end position="128"/>
    </location>
</feature>
<gene>
    <name evidence="2" type="ORF">R0137_03260</name>
</gene>
<feature type="transmembrane region" description="Helical" evidence="1">
    <location>
        <begin position="6"/>
        <end position="24"/>
    </location>
</feature>
<evidence type="ECO:0000256" key="1">
    <source>
        <dbReference type="SAM" id="Phobius"/>
    </source>
</evidence>
<sequence>MELFQTLAECSVAFAGFAAVHAVLKGGDNLRILHRSFTIVMTGSLAFILSILALLLDEVGFSEITLWKASSAVGFVLSGYCGILFFSSHRQLTKLDYGPQSRVFFAIAALLLLLPCPVFLLNMGGWLWESSAEVYGLALAMILTSGVVALLGGFWFSLAIAIKAVNEGSGRLDSNSPD</sequence>
<protein>
    <submittedName>
        <fullName evidence="2">Uncharacterized protein</fullName>
    </submittedName>
</protein>
<dbReference type="RefSeq" id="WP_407328503.1">
    <property type="nucleotide sequence ID" value="NZ_CP136865.1"/>
</dbReference>
<evidence type="ECO:0000313" key="3">
    <source>
        <dbReference type="Proteomes" id="UP001626549"/>
    </source>
</evidence>
<keyword evidence="1" id="KW-0812">Transmembrane</keyword>
<keyword evidence="3" id="KW-1185">Reference proteome</keyword>
<keyword evidence="1" id="KW-1133">Transmembrane helix</keyword>
<proteinExistence type="predicted"/>
<accession>A0ABZ0IFY5</accession>
<feature type="transmembrane region" description="Helical" evidence="1">
    <location>
        <begin position="36"/>
        <end position="55"/>
    </location>
</feature>
<dbReference type="Proteomes" id="UP001626549">
    <property type="component" value="Chromosome"/>
</dbReference>
<evidence type="ECO:0000313" key="2">
    <source>
        <dbReference type="EMBL" id="WOJ97598.1"/>
    </source>
</evidence>
<dbReference type="EMBL" id="CP136865">
    <property type="protein sequence ID" value="WOJ97598.1"/>
    <property type="molecule type" value="Genomic_DNA"/>
</dbReference>
<keyword evidence="1" id="KW-0472">Membrane</keyword>
<reference evidence="2 3" key="1">
    <citation type="submission" date="2023-10" db="EMBL/GenBank/DDBJ databases">
        <title>Two novel species belonging to the OM43/NOR5 clade.</title>
        <authorList>
            <person name="Park M."/>
        </authorList>
    </citation>
    <scope>NUCLEOTIDE SEQUENCE [LARGE SCALE GENOMIC DNA]</scope>
    <source>
        <strain evidence="2 3">IMCC45268</strain>
    </source>
</reference>
<feature type="transmembrane region" description="Helical" evidence="1">
    <location>
        <begin position="134"/>
        <end position="162"/>
    </location>
</feature>
<organism evidence="2 3">
    <name type="scientific">Congregibacter brevis</name>
    <dbReference type="NCBI Taxonomy" id="3081201"/>
    <lineage>
        <taxon>Bacteria</taxon>
        <taxon>Pseudomonadati</taxon>
        <taxon>Pseudomonadota</taxon>
        <taxon>Gammaproteobacteria</taxon>
        <taxon>Cellvibrionales</taxon>
        <taxon>Halieaceae</taxon>
        <taxon>Congregibacter</taxon>
    </lineage>
</organism>
<name>A0ABZ0IFY5_9GAMM</name>